<dbReference type="GO" id="GO:0046279">
    <property type="term" value="P:3,4-dihydroxybenzoate biosynthetic process"/>
    <property type="evidence" value="ECO:0007669"/>
    <property type="project" value="UniProtKB-ARBA"/>
</dbReference>
<dbReference type="CDD" id="cd00502">
    <property type="entry name" value="DHQase_I"/>
    <property type="match status" value="1"/>
</dbReference>
<dbReference type="PANTHER" id="PTHR43699">
    <property type="entry name" value="3-DEHYDROQUINATE DEHYDRATASE"/>
    <property type="match status" value="1"/>
</dbReference>
<dbReference type="GO" id="GO:0008652">
    <property type="term" value="P:amino acid biosynthetic process"/>
    <property type="evidence" value="ECO:0007669"/>
    <property type="project" value="UniProtKB-KW"/>
</dbReference>
<dbReference type="Pfam" id="PF01487">
    <property type="entry name" value="DHquinase_I"/>
    <property type="match status" value="1"/>
</dbReference>
<feature type="binding site" evidence="4">
    <location>
        <begin position="85"/>
        <end position="87"/>
    </location>
    <ligand>
        <name>3-dehydroquinate</name>
        <dbReference type="ChEBI" id="CHEBI:32364"/>
    </ligand>
</feature>
<proteinExistence type="inferred from homology"/>
<evidence type="ECO:0000256" key="4">
    <source>
        <dbReference type="HAMAP-Rule" id="MF_00214"/>
    </source>
</evidence>
<evidence type="ECO:0000256" key="5">
    <source>
        <dbReference type="SAM" id="SignalP"/>
    </source>
</evidence>
<feature type="binding site" evidence="4">
    <location>
        <position position="252"/>
    </location>
    <ligand>
        <name>3-dehydroquinate</name>
        <dbReference type="ChEBI" id="CHEBI:32364"/>
    </ligand>
</feature>
<keyword evidence="7" id="KW-1185">Reference proteome</keyword>
<keyword evidence="3 4" id="KW-0704">Schiff base</keyword>
<comment type="subunit">
    <text evidence="4">Homodimer.</text>
</comment>
<dbReference type="NCBIfam" id="TIGR01093">
    <property type="entry name" value="aroD"/>
    <property type="match status" value="1"/>
</dbReference>
<sequence>MQRRDFIGCGSAFIALAMMSNSATGATESPLSSTNRPAIKPITIKNIAIGAGKPRVIVSTTASDSAEVISFVREQATRNEVDIIELRLDLLHNGQDATAMAALTRELYALLPHKLLLATFRTKAEGGQQAIDDAGYAALYQQLLAQGELDLLDIEMYRAPSAVKSLIAQAHQQNVRVILSSHDFQQTPSQREIIARLRQQQMMGGDILKMAAMPHSPGDVIRMMSATWEMRQRYAHRPLLTMSMGGLGAVTRLCGELTGSALTFGMAGNASAPGQIEAARLHDVLTLLHQAAASDA</sequence>
<dbReference type="GO" id="GO:0009073">
    <property type="term" value="P:aromatic amino acid family biosynthetic process"/>
    <property type="evidence" value="ECO:0007669"/>
    <property type="project" value="UniProtKB-KW"/>
</dbReference>
<dbReference type="EMBL" id="VHQI01000003">
    <property type="protein sequence ID" value="TPW43156.1"/>
    <property type="molecule type" value="Genomic_DNA"/>
</dbReference>
<dbReference type="UniPathway" id="UPA00053">
    <property type="reaction ID" value="UER00086"/>
</dbReference>
<name>A0A506VCG0_9GAMM</name>
<dbReference type="AlphaFoldDB" id="A0A506VCG0"/>
<reference evidence="6 7" key="1">
    <citation type="submission" date="2019-06" db="EMBL/GenBank/DDBJ databases">
        <authorList>
            <person name="Yang Y."/>
        </authorList>
    </citation>
    <scope>NUCLEOTIDE SEQUENCE [LARGE SCALE GENOMIC DNA]</scope>
    <source>
        <strain evidence="6 7">BIT-26</strain>
    </source>
</reference>
<feature type="binding site" evidence="4">
    <location>
        <position position="121"/>
    </location>
    <ligand>
        <name>3-dehydroquinate</name>
        <dbReference type="ChEBI" id="CHEBI:32364"/>
    </ligand>
</feature>
<keyword evidence="2 4" id="KW-0456">Lyase</keyword>
<feature type="active site" description="Schiff-base intermediate with substrate" evidence="4">
    <location>
        <position position="209"/>
    </location>
</feature>
<dbReference type="InterPro" id="IPR050146">
    <property type="entry name" value="Type-I_3-dehydroquinase"/>
</dbReference>
<dbReference type="OrthoDB" id="9813659at2"/>
<feature type="binding site" evidence="4">
    <location>
        <position position="275"/>
    </location>
    <ligand>
        <name>3-dehydroquinate</name>
        <dbReference type="ChEBI" id="CHEBI:32364"/>
    </ligand>
</feature>
<comment type="function">
    <text evidence="4">Involved in the third step of the chorismate pathway, which leads to the biosynthesis of aromatic amino acids. Catalyzes the cis-dehydration of 3-dehydroquinate (DHQ) and introduces the first double bond of the aromatic ring to yield 3-dehydroshikimate.</text>
</comment>
<evidence type="ECO:0000256" key="1">
    <source>
        <dbReference type="ARBA" id="ARBA00001864"/>
    </source>
</evidence>
<comment type="similarity">
    <text evidence="4">Belongs to the type-I 3-dehydroquinase family.</text>
</comment>
<comment type="caution">
    <text evidence="6">The sequence shown here is derived from an EMBL/GenBank/DDBJ whole genome shotgun (WGS) entry which is preliminary data.</text>
</comment>
<dbReference type="SUPFAM" id="SSF51569">
    <property type="entry name" value="Aldolase"/>
    <property type="match status" value="1"/>
</dbReference>
<evidence type="ECO:0000313" key="7">
    <source>
        <dbReference type="Proteomes" id="UP000319523"/>
    </source>
</evidence>
<feature type="binding site" evidence="4">
    <location>
        <position position="271"/>
    </location>
    <ligand>
        <name>3-dehydroquinate</name>
        <dbReference type="ChEBI" id="CHEBI:32364"/>
    </ligand>
</feature>
<dbReference type="GO" id="GO:0003855">
    <property type="term" value="F:3-dehydroquinate dehydratase activity"/>
    <property type="evidence" value="ECO:0007669"/>
    <property type="project" value="UniProtKB-UniRule"/>
</dbReference>
<gene>
    <name evidence="4" type="primary">aroD</name>
    <name evidence="6" type="ORF">FKM52_06210</name>
</gene>
<dbReference type="EC" id="4.2.1.10" evidence="4"/>
<keyword evidence="4" id="KW-0028">Amino-acid biosynthesis</keyword>
<dbReference type="FunFam" id="3.20.20.70:FF:000047">
    <property type="entry name" value="3-dehydroquinate dehydratase"/>
    <property type="match status" value="1"/>
</dbReference>
<dbReference type="GO" id="GO:0009423">
    <property type="term" value="P:chorismate biosynthetic process"/>
    <property type="evidence" value="ECO:0007669"/>
    <property type="project" value="UniProtKB-UniRule"/>
</dbReference>
<evidence type="ECO:0000256" key="2">
    <source>
        <dbReference type="ARBA" id="ARBA00023239"/>
    </source>
</evidence>
<keyword evidence="5" id="KW-0732">Signal</keyword>
<comment type="pathway">
    <text evidence="4">Metabolic intermediate biosynthesis; chorismate biosynthesis; chorismate from D-erythrose 4-phosphate and phosphoenolpyruvate: step 3/7.</text>
</comment>
<dbReference type="HAMAP" id="MF_00214">
    <property type="entry name" value="AroD"/>
    <property type="match status" value="1"/>
</dbReference>
<protein>
    <recommendedName>
        <fullName evidence="4">3-dehydroquinate dehydratase</fullName>
        <shortName evidence="4">3-dehydroquinase</shortName>
        <ecNumber evidence="4">4.2.1.10</ecNumber>
    </recommendedName>
    <alternativeName>
        <fullName evidence="4">Type I DHQase</fullName>
    </alternativeName>
    <alternativeName>
        <fullName evidence="4">Type I dehydroquinase</fullName>
        <shortName evidence="4">DHQ1</shortName>
    </alternativeName>
</protein>
<dbReference type="InterPro" id="IPR013785">
    <property type="entry name" value="Aldolase_TIM"/>
</dbReference>
<dbReference type="PANTHER" id="PTHR43699:SF1">
    <property type="entry name" value="3-DEHYDROQUINATE DEHYDRATASE"/>
    <property type="match status" value="1"/>
</dbReference>
<dbReference type="Gene3D" id="3.20.20.70">
    <property type="entry name" value="Aldolase class I"/>
    <property type="match status" value="1"/>
</dbReference>
<evidence type="ECO:0000313" key="6">
    <source>
        <dbReference type="EMBL" id="TPW43156.1"/>
    </source>
</evidence>
<comment type="catalytic activity">
    <reaction evidence="1 4">
        <text>3-dehydroquinate = 3-dehydroshikimate + H2O</text>
        <dbReference type="Rhea" id="RHEA:21096"/>
        <dbReference type="ChEBI" id="CHEBI:15377"/>
        <dbReference type="ChEBI" id="CHEBI:16630"/>
        <dbReference type="ChEBI" id="CHEBI:32364"/>
        <dbReference type="EC" id="4.2.1.10"/>
    </reaction>
</comment>
<dbReference type="Proteomes" id="UP000319523">
    <property type="component" value="Unassembled WGS sequence"/>
</dbReference>
<dbReference type="InterPro" id="IPR001381">
    <property type="entry name" value="DHquinase_I"/>
</dbReference>
<accession>A0A506VCG0</accession>
<keyword evidence="4" id="KW-0057">Aromatic amino acid biosynthesis</keyword>
<feature type="chain" id="PRO_5021211013" description="3-dehydroquinate dehydratase" evidence="5">
    <location>
        <begin position="26"/>
        <end position="296"/>
    </location>
</feature>
<organism evidence="6 7">
    <name type="scientific">Mixta tenebrionis</name>
    <dbReference type="NCBI Taxonomy" id="2562439"/>
    <lineage>
        <taxon>Bacteria</taxon>
        <taxon>Pseudomonadati</taxon>
        <taxon>Pseudomonadota</taxon>
        <taxon>Gammaproteobacteria</taxon>
        <taxon>Enterobacterales</taxon>
        <taxon>Erwiniaceae</taxon>
        <taxon>Mixta</taxon>
    </lineage>
</organism>
<feature type="binding site" evidence="4">
    <location>
        <position position="59"/>
    </location>
    <ligand>
        <name>3-dehydroquinate</name>
        <dbReference type="ChEBI" id="CHEBI:32364"/>
    </ligand>
</feature>
<feature type="signal peptide" evidence="5">
    <location>
        <begin position="1"/>
        <end position="25"/>
    </location>
</feature>
<evidence type="ECO:0000256" key="3">
    <source>
        <dbReference type="ARBA" id="ARBA00023270"/>
    </source>
</evidence>
<feature type="active site" description="Proton donor/acceptor" evidence="4">
    <location>
        <position position="182"/>
    </location>
</feature>